<dbReference type="GO" id="GO:0005504">
    <property type="term" value="F:fatty acid binding"/>
    <property type="evidence" value="ECO:0000318"/>
    <property type="project" value="GO_Central"/>
</dbReference>
<evidence type="ECO:0000313" key="4">
    <source>
        <dbReference type="EMBL" id="ERN11258.1"/>
    </source>
</evidence>
<dbReference type="GO" id="GO:0016872">
    <property type="term" value="F:intramolecular lyase activity"/>
    <property type="evidence" value="ECO:0007669"/>
    <property type="project" value="InterPro"/>
</dbReference>
<feature type="compositionally biased region" description="Low complexity" evidence="2">
    <location>
        <begin position="58"/>
        <end position="72"/>
    </location>
</feature>
<dbReference type="eggNOG" id="ENOG502QWEB">
    <property type="taxonomic scope" value="Eukaryota"/>
</dbReference>
<dbReference type="HOGENOM" id="CLU_031098_1_0_1"/>
<keyword evidence="5" id="KW-1185">Reference proteome</keyword>
<dbReference type="Gene3D" id="1.10.890.20">
    <property type="match status" value="1"/>
</dbReference>
<dbReference type="InterPro" id="IPR016088">
    <property type="entry name" value="Chalcone_isomerase_3-sand"/>
</dbReference>
<dbReference type="Pfam" id="PF16035">
    <property type="entry name" value="Chalcone_2"/>
    <property type="match status" value="1"/>
</dbReference>
<evidence type="ECO:0000313" key="5">
    <source>
        <dbReference type="Proteomes" id="UP000017836"/>
    </source>
</evidence>
<dbReference type="InterPro" id="IPR036298">
    <property type="entry name" value="Chalcone_isomerase_sf"/>
</dbReference>
<dbReference type="InterPro" id="IPR016087">
    <property type="entry name" value="Chalcone_isomerase"/>
</dbReference>
<dbReference type="GO" id="GO:0009570">
    <property type="term" value="C:chloroplast stroma"/>
    <property type="evidence" value="ECO:0000318"/>
    <property type="project" value="GO_Central"/>
</dbReference>
<dbReference type="InterPro" id="IPR016089">
    <property type="entry name" value="Chalcone_isomerase_bundle_sf"/>
</dbReference>
<dbReference type="AlphaFoldDB" id="W1PT95"/>
<dbReference type="Gene3D" id="3.50.70.10">
    <property type="match status" value="1"/>
</dbReference>
<name>W1PT95_AMBTC</name>
<dbReference type="Gramene" id="ERN11258">
    <property type="protein sequence ID" value="ERN11258"/>
    <property type="gene ID" value="AMTR_s00024p00234280"/>
</dbReference>
<proteinExistence type="inferred from homology"/>
<organism evidence="4 5">
    <name type="scientific">Amborella trichopoda</name>
    <dbReference type="NCBI Taxonomy" id="13333"/>
    <lineage>
        <taxon>Eukaryota</taxon>
        <taxon>Viridiplantae</taxon>
        <taxon>Streptophyta</taxon>
        <taxon>Embryophyta</taxon>
        <taxon>Tracheophyta</taxon>
        <taxon>Spermatophyta</taxon>
        <taxon>Magnoliopsida</taxon>
        <taxon>Amborellales</taxon>
        <taxon>Amborellaceae</taxon>
        <taxon>Amborella</taxon>
    </lineage>
</organism>
<comment type="similarity">
    <text evidence="1">Belongs to the chalcone isomerase family.</text>
</comment>
<evidence type="ECO:0000256" key="2">
    <source>
        <dbReference type="SAM" id="MobiDB-lite"/>
    </source>
</evidence>
<feature type="region of interest" description="Disordered" evidence="2">
    <location>
        <begin position="58"/>
        <end position="78"/>
    </location>
</feature>
<sequence>MDILLSQGLGDQFWSEISSFVDISHNSCHFKVPGSLAIQEALTRISKFAGALLLSLSRGSNSSSNRKLSGPSHGSKHINLRSNTKLEHTTSFGGKLARFQSRSRLVESGHRFFGKIASCSLKHLWNDMEQLRAFPIMSIAAAIVPPVDYLSVNKVLPIPLDSTHGEDYATDQLQCEVGQHLGSSVFSIPKRNWTCVNNAVEPRTGIKFPLFLENILSVNNNSSWSPLVLVGIGSRSMKIIKFKSLKVYAFGLYVHPDCVCKKLAPKYASVPIDELKNREDFLDDLLREDIHMTIRLVVNCRGLKINTVRDAFEQSLRNRLLKMNPEADNGCLAAFGSCFAPDIPLSVGTTIDFQQTPQGQLITEIGGKQLGAVQSKDLCKAFFSMYIGELPVSVQAKQEISNNIADMIKRF</sequence>
<evidence type="ECO:0000256" key="1">
    <source>
        <dbReference type="ARBA" id="ARBA00007166"/>
    </source>
</evidence>
<dbReference type="PANTHER" id="PTHR47284">
    <property type="entry name" value="FATTY-ACID-BINDING PROTEIN 2"/>
    <property type="match status" value="1"/>
</dbReference>
<feature type="domain" description="Chalcone isomerase" evidence="3">
    <location>
        <begin position="227"/>
        <end position="400"/>
    </location>
</feature>
<dbReference type="EMBL" id="KI392710">
    <property type="protein sequence ID" value="ERN11258.1"/>
    <property type="molecule type" value="Genomic_DNA"/>
</dbReference>
<dbReference type="PANTHER" id="PTHR47284:SF3">
    <property type="entry name" value="FATTY-ACID-BINDING PROTEIN 2"/>
    <property type="match status" value="1"/>
</dbReference>
<protein>
    <recommendedName>
        <fullName evidence="3">Chalcone isomerase domain-containing protein</fullName>
    </recommendedName>
</protein>
<evidence type="ECO:0000259" key="3">
    <source>
        <dbReference type="Pfam" id="PF16035"/>
    </source>
</evidence>
<gene>
    <name evidence="4" type="ORF">AMTR_s00024p00234280</name>
</gene>
<dbReference type="OMA" id="MDQRPCE"/>
<dbReference type="SUPFAM" id="SSF54626">
    <property type="entry name" value="Chalcone isomerase"/>
    <property type="match status" value="1"/>
</dbReference>
<reference evidence="5" key="1">
    <citation type="journal article" date="2013" name="Science">
        <title>The Amborella genome and the evolution of flowering plants.</title>
        <authorList>
            <consortium name="Amborella Genome Project"/>
        </authorList>
    </citation>
    <scope>NUCLEOTIDE SEQUENCE [LARGE SCALE GENOMIC DNA]</scope>
</reference>
<dbReference type="Proteomes" id="UP000017836">
    <property type="component" value="Unassembled WGS sequence"/>
</dbReference>
<accession>W1PT95</accession>